<evidence type="ECO:0000313" key="1">
    <source>
        <dbReference type="EMBL" id="CAG8525802.1"/>
    </source>
</evidence>
<organism evidence="1 2">
    <name type="scientific">Paraglomus brasilianum</name>
    <dbReference type="NCBI Taxonomy" id="144538"/>
    <lineage>
        <taxon>Eukaryota</taxon>
        <taxon>Fungi</taxon>
        <taxon>Fungi incertae sedis</taxon>
        <taxon>Mucoromycota</taxon>
        <taxon>Glomeromycotina</taxon>
        <taxon>Glomeromycetes</taxon>
        <taxon>Paraglomerales</taxon>
        <taxon>Paraglomeraceae</taxon>
        <taxon>Paraglomus</taxon>
    </lineage>
</organism>
<dbReference type="Proteomes" id="UP000789739">
    <property type="component" value="Unassembled WGS sequence"/>
</dbReference>
<accession>A0A9N9ADL8</accession>
<reference evidence="1" key="1">
    <citation type="submission" date="2021-06" db="EMBL/GenBank/DDBJ databases">
        <authorList>
            <person name="Kallberg Y."/>
            <person name="Tangrot J."/>
            <person name="Rosling A."/>
        </authorList>
    </citation>
    <scope>NUCLEOTIDE SEQUENCE</scope>
    <source>
        <strain evidence="1">BR232B</strain>
    </source>
</reference>
<keyword evidence="2" id="KW-1185">Reference proteome</keyword>
<proteinExistence type="predicted"/>
<name>A0A9N9ADL8_9GLOM</name>
<evidence type="ECO:0000313" key="2">
    <source>
        <dbReference type="Proteomes" id="UP000789739"/>
    </source>
</evidence>
<dbReference type="EMBL" id="CAJVPI010000367">
    <property type="protein sequence ID" value="CAG8525802.1"/>
    <property type="molecule type" value="Genomic_DNA"/>
</dbReference>
<dbReference type="AlphaFoldDB" id="A0A9N9ADL8"/>
<comment type="caution">
    <text evidence="1">The sequence shown here is derived from an EMBL/GenBank/DDBJ whole genome shotgun (WGS) entry which is preliminary data.</text>
</comment>
<sequence length="105" mass="11871">MSVSSGKPTSDEAHFNKDPTYWKAITFFKRKRPAGSLINLPYSEEYGIYESRIKQLWAMSCAITHNIPQTCNKQEERGITVLGVLTPCSRYSKVYQGLDKVGAHV</sequence>
<protein>
    <submittedName>
        <fullName evidence="1">2511_t:CDS:1</fullName>
    </submittedName>
</protein>
<gene>
    <name evidence="1" type="ORF">PBRASI_LOCUS3863</name>
</gene>